<accession>B0XF06</accession>
<dbReference type="InterPro" id="IPR005828">
    <property type="entry name" value="MFS_sugar_transport-like"/>
</dbReference>
<dbReference type="EMBL" id="DS232886">
    <property type="protein sequence ID" value="EDS26354.1"/>
    <property type="molecule type" value="Genomic_DNA"/>
</dbReference>
<feature type="transmembrane region" description="Helical" evidence="5">
    <location>
        <begin position="76"/>
        <end position="100"/>
    </location>
</feature>
<feature type="transmembrane region" description="Helical" evidence="5">
    <location>
        <begin position="477"/>
        <end position="497"/>
    </location>
</feature>
<feature type="transmembrane region" description="Helical" evidence="5">
    <location>
        <begin position="377"/>
        <end position="396"/>
    </location>
</feature>
<evidence type="ECO:0000256" key="4">
    <source>
        <dbReference type="ARBA" id="ARBA00023136"/>
    </source>
</evidence>
<dbReference type="Proteomes" id="UP000002320">
    <property type="component" value="Unassembled WGS sequence"/>
</dbReference>
<dbReference type="VEuPathDB" id="VectorBase:CQUJHB014175"/>
<evidence type="ECO:0000256" key="1">
    <source>
        <dbReference type="ARBA" id="ARBA00004141"/>
    </source>
</evidence>
<evidence type="ECO:0000313" key="8">
    <source>
        <dbReference type="Proteomes" id="UP000002320"/>
    </source>
</evidence>
<reference evidence="7" key="2">
    <citation type="submission" date="2020-05" db="UniProtKB">
        <authorList>
            <consortium name="EnsemblMetazoa"/>
        </authorList>
    </citation>
    <scope>IDENTIFICATION</scope>
    <source>
        <strain evidence="7">JHB</strain>
    </source>
</reference>
<gene>
    <name evidence="7" type="primary">6051865</name>
    <name evidence="6" type="ORF">CpipJ_CPIJ017878</name>
</gene>
<evidence type="ECO:0000256" key="3">
    <source>
        <dbReference type="ARBA" id="ARBA00022989"/>
    </source>
</evidence>
<dbReference type="OMA" id="WHCHERR"/>
<dbReference type="EnsemblMetazoa" id="CPIJ017878-RA">
    <property type="protein sequence ID" value="CPIJ017878-PA"/>
    <property type="gene ID" value="CPIJ017878"/>
</dbReference>
<evidence type="ECO:0000313" key="7">
    <source>
        <dbReference type="EnsemblMetazoa" id="CPIJ017878-PA"/>
    </source>
</evidence>
<comment type="subcellular location">
    <subcellularLocation>
        <location evidence="1">Membrane</location>
        <topology evidence="1">Multi-pass membrane protein</topology>
    </subcellularLocation>
</comment>
<dbReference type="HOGENOM" id="CLU_513145_0_0_1"/>
<dbReference type="OrthoDB" id="6339427at2759"/>
<dbReference type="PANTHER" id="PTHR48021">
    <property type="match status" value="1"/>
</dbReference>
<dbReference type="GO" id="GO:0016020">
    <property type="term" value="C:membrane"/>
    <property type="evidence" value="ECO:0007669"/>
    <property type="project" value="UniProtKB-SubCell"/>
</dbReference>
<proteinExistence type="predicted"/>
<feature type="transmembrane region" description="Helical" evidence="5">
    <location>
        <begin position="408"/>
        <end position="426"/>
    </location>
</feature>
<dbReference type="eggNOG" id="KOG0254">
    <property type="taxonomic scope" value="Eukaryota"/>
</dbReference>
<feature type="transmembrane region" description="Helical" evidence="5">
    <location>
        <begin position="50"/>
        <end position="69"/>
    </location>
</feature>
<name>B0XF06_CULQU</name>
<keyword evidence="2 5" id="KW-0812">Transmembrane</keyword>
<keyword evidence="4 5" id="KW-0472">Membrane</keyword>
<dbReference type="InterPro" id="IPR036259">
    <property type="entry name" value="MFS_trans_sf"/>
</dbReference>
<protein>
    <submittedName>
        <fullName evidence="6">Permease</fullName>
    </submittedName>
</protein>
<organism>
    <name type="scientific">Culex quinquefasciatus</name>
    <name type="common">Southern house mosquito</name>
    <name type="synonym">Culex pungens</name>
    <dbReference type="NCBI Taxonomy" id="7176"/>
    <lineage>
        <taxon>Eukaryota</taxon>
        <taxon>Metazoa</taxon>
        <taxon>Ecdysozoa</taxon>
        <taxon>Arthropoda</taxon>
        <taxon>Hexapoda</taxon>
        <taxon>Insecta</taxon>
        <taxon>Pterygota</taxon>
        <taxon>Neoptera</taxon>
        <taxon>Endopterygota</taxon>
        <taxon>Diptera</taxon>
        <taxon>Nematocera</taxon>
        <taxon>Culicoidea</taxon>
        <taxon>Culicidae</taxon>
        <taxon>Culicinae</taxon>
        <taxon>Culicini</taxon>
        <taxon>Culex</taxon>
        <taxon>Culex</taxon>
    </lineage>
</organism>
<dbReference type="Pfam" id="PF00083">
    <property type="entry name" value="Sugar_tr"/>
    <property type="match status" value="2"/>
</dbReference>
<feature type="transmembrane region" description="Helical" evidence="5">
    <location>
        <begin position="228"/>
        <end position="247"/>
    </location>
</feature>
<dbReference type="InterPro" id="IPR050549">
    <property type="entry name" value="MFS_Trehalose_Transporter"/>
</dbReference>
<dbReference type="GO" id="GO:0022857">
    <property type="term" value="F:transmembrane transporter activity"/>
    <property type="evidence" value="ECO:0007669"/>
    <property type="project" value="InterPro"/>
</dbReference>
<dbReference type="KEGG" id="cqu:CpipJ_CPIJ017878"/>
<dbReference type="PROSITE" id="PS00217">
    <property type="entry name" value="SUGAR_TRANSPORT_2"/>
    <property type="match status" value="1"/>
</dbReference>
<feature type="transmembrane region" description="Helical" evidence="5">
    <location>
        <begin position="346"/>
        <end position="365"/>
    </location>
</feature>
<feature type="transmembrane region" description="Helical" evidence="5">
    <location>
        <begin position="311"/>
        <end position="334"/>
    </location>
</feature>
<evidence type="ECO:0000313" key="6">
    <source>
        <dbReference type="EMBL" id="EDS26354.1"/>
    </source>
</evidence>
<dbReference type="VEuPathDB" id="VectorBase:CPIJ017878"/>
<dbReference type="InParanoid" id="B0XF06"/>
<dbReference type="InterPro" id="IPR005829">
    <property type="entry name" value="Sugar_transporter_CS"/>
</dbReference>
<dbReference type="SUPFAM" id="SSF103473">
    <property type="entry name" value="MFS general substrate transporter"/>
    <property type="match status" value="2"/>
</dbReference>
<dbReference type="PANTHER" id="PTHR48021:SF96">
    <property type="entry name" value="FACILITATED TREHALOSE TRANSPORTER TRET1-1-RELATED"/>
    <property type="match status" value="1"/>
</dbReference>
<keyword evidence="8" id="KW-1185">Reference proteome</keyword>
<dbReference type="AlphaFoldDB" id="B0XF06"/>
<dbReference type="Gene3D" id="1.20.1250.20">
    <property type="entry name" value="MFS general substrate transporter like domains"/>
    <property type="match status" value="2"/>
</dbReference>
<evidence type="ECO:0000256" key="2">
    <source>
        <dbReference type="ARBA" id="ARBA00022692"/>
    </source>
</evidence>
<sequence length="531" mass="58506">MTSLGYVSVGTMVAWSCNAFSKLHDSDAQRFGQLELTDVEELTQNQKTSLAATPALAAAVTSVVTYKLFYRVGTKLFMLSAATLMIGANFLLTFGSSFWFFSVGRILAGIGAGITVTLVPPYVDEFGSKQYKPLLDSILYVQFALGILVQLMSETSKDNIAVVFVEPCAVDPLECHSNDYTYSLKMGSGAKNKYTQSTYSARDGVDTRGLNLANSFTRGMNLLPFTELASVVGTTFPIFLFIGFLFLPESARYLCGTQQVNRARSVLKRTHVANDALAAQIMENSLAQWQQPAVVGCKLVSGLRKAQNPRLVAPVLMLVVFQQFVGGLPMMFYLSRIFTLTDGQYTPEWTAIYVAAIFAGAIPAWRLVNLKIGDYKLLVWSGLVMAGSMAVLGWHCHRQAIEGHSDEYGHVPLVCYGLYIFLYAVGFQRLPWKWLDDGVEDERAFPVRTVATCISWTSLYLCVRILPFLIGLIGVGWVFWNITIVLVFAVLFVLLTVPNLDQSDIQSKTLANCSSSSSSVSNMQIVMEDVV</sequence>
<feature type="transmembrane region" description="Helical" evidence="5">
    <location>
        <begin position="447"/>
        <end position="471"/>
    </location>
</feature>
<evidence type="ECO:0000256" key="5">
    <source>
        <dbReference type="SAM" id="Phobius"/>
    </source>
</evidence>
<keyword evidence="3 5" id="KW-1133">Transmembrane helix</keyword>
<reference evidence="6" key="1">
    <citation type="submission" date="2007-03" db="EMBL/GenBank/DDBJ databases">
        <title>Annotation of Culex pipiens quinquefasciatus.</title>
        <authorList>
            <consortium name="The Broad Institute Genome Sequencing Platform"/>
            <person name="Atkinson P.W."/>
            <person name="Hemingway J."/>
            <person name="Christensen B.M."/>
            <person name="Higgs S."/>
            <person name="Kodira C."/>
            <person name="Hannick L."/>
            <person name="Megy K."/>
            <person name="O'Leary S."/>
            <person name="Pearson M."/>
            <person name="Haas B.J."/>
            <person name="Mauceli E."/>
            <person name="Wortman J.R."/>
            <person name="Lee N.H."/>
            <person name="Guigo R."/>
            <person name="Stanke M."/>
            <person name="Alvarado L."/>
            <person name="Amedeo P."/>
            <person name="Antoine C.H."/>
            <person name="Arensburger P."/>
            <person name="Bidwell S.L."/>
            <person name="Crawford M."/>
            <person name="Camaro F."/>
            <person name="Devon K."/>
            <person name="Engels R."/>
            <person name="Hammond M."/>
            <person name="Howarth C."/>
            <person name="Koehrsen M."/>
            <person name="Lawson D."/>
            <person name="Montgomery P."/>
            <person name="Nene V."/>
            <person name="Nusbaum C."/>
            <person name="Puiu D."/>
            <person name="Romero-Severson J."/>
            <person name="Severson D.W."/>
            <person name="Shumway M."/>
            <person name="Sisk P."/>
            <person name="Stolte C."/>
            <person name="Zeng Q."/>
            <person name="Eisenstadt E."/>
            <person name="Fraser-Liggett C."/>
            <person name="Strausberg R."/>
            <person name="Galagan J."/>
            <person name="Birren B."/>
            <person name="Collins F.H."/>
        </authorList>
    </citation>
    <scope>NUCLEOTIDE SEQUENCE [LARGE SCALE GENOMIC DNA]</scope>
    <source>
        <strain evidence="6">JHB</strain>
    </source>
</reference>